<dbReference type="GO" id="GO:0045504">
    <property type="term" value="F:dynein heavy chain binding"/>
    <property type="evidence" value="ECO:0007669"/>
    <property type="project" value="TreeGrafter"/>
</dbReference>
<sequence length="209" mass="23756">MATPSNPGSSESAKMIGSSFSLVRYNNPVLIDKHPTPTHSPTESSNSEKSKTETEELLDSILPPREWEEEGQLWRQSVSSTPATRLDVINLQEQLDQKLQQRQARETGICQVRRELYAQCFDELIRQCTINCMERGLLSSPIAFGIRKALQAEQGKADMESNISILEDEKMELERKLADEKNHAEEINFLKRTNQQLKAQLEGIISQKK</sequence>
<dbReference type="Pfam" id="PF10211">
    <property type="entry name" value="Ax_dynein_light"/>
    <property type="match status" value="1"/>
</dbReference>
<dbReference type="GO" id="GO:0030286">
    <property type="term" value="C:dynein complex"/>
    <property type="evidence" value="ECO:0007669"/>
    <property type="project" value="UniProtKB-KW"/>
</dbReference>
<keyword evidence="2" id="KW-0175">Coiled coil</keyword>
<keyword evidence="3" id="KW-0505">Motor protein</keyword>
<evidence type="ECO:0000256" key="2">
    <source>
        <dbReference type="ARBA" id="ARBA00023054"/>
    </source>
</evidence>
<dbReference type="InterPro" id="IPR019347">
    <property type="entry name" value="Axonemal_dynein_light_chain"/>
</dbReference>
<name>A0A7R8CN66_LEPSM</name>
<accession>A0A7R8CN66</accession>
<keyword evidence="6" id="KW-1185">Reference proteome</keyword>
<dbReference type="Proteomes" id="UP000675881">
    <property type="component" value="Chromosome 2"/>
</dbReference>
<evidence type="ECO:0000313" key="6">
    <source>
        <dbReference type="Proteomes" id="UP000675881"/>
    </source>
</evidence>
<proteinExistence type="inferred from homology"/>
<evidence type="ECO:0000256" key="3">
    <source>
        <dbReference type="ARBA" id="ARBA00023175"/>
    </source>
</evidence>
<reference evidence="5" key="1">
    <citation type="submission" date="2021-02" db="EMBL/GenBank/DDBJ databases">
        <authorList>
            <person name="Bekaert M."/>
        </authorList>
    </citation>
    <scope>NUCLEOTIDE SEQUENCE</scope>
    <source>
        <strain evidence="5">IoA-00</strain>
    </source>
</reference>
<dbReference type="AlphaFoldDB" id="A0A7R8CN66"/>
<comment type="similarity">
    <text evidence="4">Belongs to the inner dynein arm light chain family.</text>
</comment>
<protein>
    <submittedName>
        <fullName evidence="5">DNALI</fullName>
    </submittedName>
</protein>
<keyword evidence="1" id="KW-0243">Dynein</keyword>
<dbReference type="GO" id="GO:0005930">
    <property type="term" value="C:axoneme"/>
    <property type="evidence" value="ECO:0007669"/>
    <property type="project" value="TreeGrafter"/>
</dbReference>
<evidence type="ECO:0000256" key="1">
    <source>
        <dbReference type="ARBA" id="ARBA00023017"/>
    </source>
</evidence>
<gene>
    <name evidence="5" type="ORF">LSAA_6501</name>
</gene>
<organism evidence="5 6">
    <name type="scientific">Lepeophtheirus salmonis</name>
    <name type="common">Salmon louse</name>
    <name type="synonym">Caligus salmonis</name>
    <dbReference type="NCBI Taxonomy" id="72036"/>
    <lineage>
        <taxon>Eukaryota</taxon>
        <taxon>Metazoa</taxon>
        <taxon>Ecdysozoa</taxon>
        <taxon>Arthropoda</taxon>
        <taxon>Crustacea</taxon>
        <taxon>Multicrustacea</taxon>
        <taxon>Hexanauplia</taxon>
        <taxon>Copepoda</taxon>
        <taxon>Siphonostomatoida</taxon>
        <taxon>Caligidae</taxon>
        <taxon>Lepeophtheirus</taxon>
    </lineage>
</organism>
<evidence type="ECO:0000256" key="4">
    <source>
        <dbReference type="ARBA" id="ARBA00038114"/>
    </source>
</evidence>
<dbReference type="OrthoDB" id="273640at2759"/>
<evidence type="ECO:0000313" key="5">
    <source>
        <dbReference type="EMBL" id="CAF2869328.1"/>
    </source>
</evidence>
<dbReference type="PANTHER" id="PTHR13183:SF0">
    <property type="entry name" value="AXONEMAL DYNEIN LIGHT INTERMEDIATE POLYPEPTIDE 1"/>
    <property type="match status" value="1"/>
</dbReference>
<dbReference type="EMBL" id="HG994581">
    <property type="protein sequence ID" value="CAF2869328.1"/>
    <property type="molecule type" value="Genomic_DNA"/>
</dbReference>
<dbReference type="PANTHER" id="PTHR13183">
    <property type="entry name" value="AXONEMAL INNER ARM DYNEIN LIGHT CHAIN 28"/>
    <property type="match status" value="1"/>
</dbReference>